<evidence type="ECO:0000256" key="2">
    <source>
        <dbReference type="ARBA" id="ARBA00022705"/>
    </source>
</evidence>
<feature type="domain" description="PriA DNA helicase Cys-rich region (CRR)" evidence="10">
    <location>
        <begin position="460"/>
        <end position="485"/>
    </location>
</feature>
<evidence type="ECO:0000256" key="8">
    <source>
        <dbReference type="HAMAP-Rule" id="MF_00983"/>
    </source>
</evidence>
<protein>
    <recommendedName>
        <fullName evidence="8">Probable replication restart protein PriA</fullName>
    </recommendedName>
    <alternativeName>
        <fullName evidence="8">Putative ATP-dependent DNA helicase PriA</fullName>
    </alternativeName>
</protein>
<keyword evidence="12" id="KW-1185">Reference proteome</keyword>
<dbReference type="HAMAP" id="MF_00983">
    <property type="entry name" value="PriA"/>
    <property type="match status" value="1"/>
</dbReference>
<name>A0A330LBP5_9BACT</name>
<keyword evidence="1 8" id="KW-0639">Primosome</keyword>
<dbReference type="GO" id="GO:1990077">
    <property type="term" value="C:primosome complex"/>
    <property type="evidence" value="ECO:0007669"/>
    <property type="project" value="UniProtKB-UniRule"/>
</dbReference>
<feature type="binding site" evidence="8">
    <location>
        <position position="481"/>
    </location>
    <ligand>
        <name>Zn(2+)</name>
        <dbReference type="ChEBI" id="CHEBI:29105"/>
        <label>2</label>
    </ligand>
</feature>
<dbReference type="GO" id="GO:0005524">
    <property type="term" value="F:ATP binding"/>
    <property type="evidence" value="ECO:0007669"/>
    <property type="project" value="UniProtKB-UniRule"/>
</dbReference>
<dbReference type="InterPro" id="IPR005259">
    <property type="entry name" value="PriA"/>
</dbReference>
<evidence type="ECO:0000313" key="12">
    <source>
        <dbReference type="Proteomes" id="UP000248168"/>
    </source>
</evidence>
<dbReference type="SUPFAM" id="SSF52540">
    <property type="entry name" value="P-loop containing nucleoside triphosphate hydrolases"/>
    <property type="match status" value="1"/>
</dbReference>
<dbReference type="InParanoid" id="A0A330LBP5"/>
<comment type="cofactor">
    <cofactor evidence="8">
        <name>Zn(2+)</name>
        <dbReference type="ChEBI" id="CHEBI:29105"/>
    </cofactor>
    <text evidence="8">Binds 2 zinc ions per subunit.</text>
</comment>
<comment type="similarity">
    <text evidence="8">Belongs to the helicase family. PriA subfamily.</text>
</comment>
<dbReference type="GO" id="GO:0006269">
    <property type="term" value="P:DNA replication, synthesis of primer"/>
    <property type="evidence" value="ECO:0007669"/>
    <property type="project" value="UniProtKB-KW"/>
</dbReference>
<feature type="domain" description="Primosomal protein N' 3' DNA-binding" evidence="9">
    <location>
        <begin position="19"/>
        <end position="118"/>
    </location>
</feature>
<dbReference type="Gene3D" id="3.40.50.300">
    <property type="entry name" value="P-loop containing nucleotide triphosphate hydrolases"/>
    <property type="match status" value="1"/>
</dbReference>
<keyword evidence="6 8" id="KW-0067">ATP-binding</keyword>
<dbReference type="EMBL" id="OUNR01000012">
    <property type="protein sequence ID" value="SPP64449.1"/>
    <property type="molecule type" value="Genomic_DNA"/>
</dbReference>
<gene>
    <name evidence="8" type="primary">priA</name>
    <name evidence="11" type="ORF">NITLEN_20088</name>
</gene>
<feature type="binding site" evidence="8">
    <location>
        <position position="478"/>
    </location>
    <ligand>
        <name>Zn(2+)</name>
        <dbReference type="ChEBI" id="CHEBI:29105"/>
        <label>2</label>
    </ligand>
</feature>
<feature type="binding site" evidence="8">
    <location>
        <position position="460"/>
    </location>
    <ligand>
        <name>Zn(2+)</name>
        <dbReference type="ChEBI" id="CHEBI:29105"/>
        <label>2</label>
    </ligand>
</feature>
<evidence type="ECO:0000313" key="11">
    <source>
        <dbReference type="EMBL" id="SPP64449.1"/>
    </source>
</evidence>
<dbReference type="AlphaFoldDB" id="A0A330LBP5"/>
<dbReference type="Gene3D" id="3.40.1440.60">
    <property type="entry name" value="PriA, 3(prime) DNA-binding domain"/>
    <property type="match status" value="1"/>
</dbReference>
<feature type="binding site" evidence="8">
    <location>
        <position position="463"/>
    </location>
    <ligand>
        <name>Zn(2+)</name>
        <dbReference type="ChEBI" id="CHEBI:29105"/>
        <label>2</label>
    </ligand>
</feature>
<keyword evidence="2 8" id="KW-0235">DNA replication</keyword>
<dbReference type="GO" id="GO:0006302">
    <property type="term" value="P:double-strand break repair"/>
    <property type="evidence" value="ECO:0007669"/>
    <property type="project" value="InterPro"/>
</dbReference>
<dbReference type="GO" id="GO:0043138">
    <property type="term" value="F:3'-5' DNA helicase activity"/>
    <property type="evidence" value="ECO:0007669"/>
    <property type="project" value="TreeGrafter"/>
</dbReference>
<keyword evidence="4 8" id="KW-0547">Nucleotide-binding</keyword>
<dbReference type="PANTHER" id="PTHR30580">
    <property type="entry name" value="PRIMOSOMAL PROTEIN N"/>
    <property type="match status" value="1"/>
</dbReference>
<dbReference type="InterPro" id="IPR041222">
    <property type="entry name" value="PriA_3primeBD"/>
</dbReference>
<dbReference type="Proteomes" id="UP000248168">
    <property type="component" value="Unassembled WGS sequence"/>
</dbReference>
<dbReference type="InterPro" id="IPR042115">
    <property type="entry name" value="PriA_3primeBD_sf"/>
</dbReference>
<dbReference type="GO" id="GO:0008270">
    <property type="term" value="F:zinc ion binding"/>
    <property type="evidence" value="ECO:0007669"/>
    <property type="project" value="UniProtKB-UniRule"/>
</dbReference>
<dbReference type="Pfam" id="PF17764">
    <property type="entry name" value="PriA_3primeBD"/>
    <property type="match status" value="1"/>
</dbReference>
<accession>A0A330LBP5</accession>
<feature type="binding site" evidence="8">
    <location>
        <position position="494"/>
    </location>
    <ligand>
        <name>Zn(2+)</name>
        <dbReference type="ChEBI" id="CHEBI:29105"/>
        <label>1</label>
    </ligand>
</feature>
<dbReference type="NCBIfam" id="TIGR00595">
    <property type="entry name" value="priA"/>
    <property type="match status" value="1"/>
</dbReference>
<keyword evidence="7 8" id="KW-0238">DNA-binding</keyword>
<evidence type="ECO:0000256" key="7">
    <source>
        <dbReference type="ARBA" id="ARBA00023125"/>
    </source>
</evidence>
<dbReference type="Pfam" id="PF18319">
    <property type="entry name" value="Zn_ribbon_PriA"/>
    <property type="match status" value="1"/>
</dbReference>
<dbReference type="GO" id="GO:0016787">
    <property type="term" value="F:hydrolase activity"/>
    <property type="evidence" value="ECO:0007669"/>
    <property type="project" value="UniProtKB-KW"/>
</dbReference>
<feature type="binding site" evidence="8">
    <location>
        <position position="451"/>
    </location>
    <ligand>
        <name>Zn(2+)</name>
        <dbReference type="ChEBI" id="CHEBI:29105"/>
        <label>1</label>
    </ligand>
</feature>
<sequence length="769" mass="84177">MPTEFHHAINRPNVPVFANVIVPRHLTKTFTYLVPPALVNRVVVGQRVVVPFGRTTLEGAVIGLTGDLPGGVNVSQLKAIASVSDSDDLSGFPPGMFELSRQVAEEYIAPWGQCLRLVSSPASKVDRPKYCYMATEEGRLALAQGKCPEAHLPLFKRIARRKSGLSASTIQLSRRGSDRQALTFLEAQQWIVRSEAAVSKRASRAREDMHERELPSCEGFSYLSPDSDVVRRIQALIQAAQAARVLIDGMLDYRLGLMARAAQIAVEQGRSALIIVGEVVRAQWLAQALREITNCPVALHPHRVSGADVELDRKGVPHIIVGTRSAIFYPLRSIGLIWVDGEDSSALKEPQEPHYHAREVAWMRAQQGAALLVYGSAHPSLEVVNAGEIERFSQKREANSFPSVDVVDMSREYGGVPFSATLVAALRATVAQQDRAILFLNRRGYAGALVCRDCGWVPRCPSCAVAFVYYRESARLACRYCGRKESLPEICGACGASRLSPIGEGTERIEQEVRRLFPGARILRIDRDTTRGVAPTRQLWQQVHARTWDILIGTQALFQREPILPVGLVGIVHADSGLHLPDFRAAERTHQLLVDAVNVARPAPAGGRVILQTSLPMHHVMQAVAAHDPARFYDEEIQARRSLGYPPVQHLIYLTVSGKERRLTELAAQRWVSELQKMLTGRLSATPSGSGSAKLSFSADPQSQGIVVLGPVAATGVGSGGTLGWHIMVKGGDRTVMRNGVRCSLEAMERAYPSRTCKFSVDVDPVDMG</sequence>
<evidence type="ECO:0000256" key="6">
    <source>
        <dbReference type="ARBA" id="ARBA00022840"/>
    </source>
</evidence>
<feature type="binding site" evidence="8">
    <location>
        <position position="491"/>
    </location>
    <ligand>
        <name>Zn(2+)</name>
        <dbReference type="ChEBI" id="CHEBI:29105"/>
        <label>1</label>
    </ligand>
</feature>
<dbReference type="InterPro" id="IPR027417">
    <property type="entry name" value="P-loop_NTPase"/>
</dbReference>
<comment type="caution">
    <text evidence="8">As this protein does not have any detectable helicase domains, it probably does not have helicase activity.</text>
</comment>
<reference evidence="12" key="1">
    <citation type="submission" date="2018-04" db="EMBL/GenBank/DDBJ databases">
        <authorList>
            <person name="Lucker S."/>
            <person name="Sakoula D."/>
        </authorList>
    </citation>
    <scope>NUCLEOTIDE SEQUENCE [LARGE SCALE GENOMIC DNA]</scope>
</reference>
<feature type="binding site" evidence="8">
    <location>
        <position position="454"/>
    </location>
    <ligand>
        <name>Zn(2+)</name>
        <dbReference type="ChEBI" id="CHEBI:29105"/>
        <label>1</label>
    </ligand>
</feature>
<dbReference type="RefSeq" id="WP_121988844.1">
    <property type="nucleotide sequence ID" value="NZ_OUNR01000012.1"/>
</dbReference>
<keyword evidence="3 8" id="KW-0479">Metal-binding</keyword>
<dbReference type="FunCoup" id="A0A330LBP5">
    <property type="interactions" value="313"/>
</dbReference>
<comment type="subunit">
    <text evidence="8">Component of the replication restart primosome.</text>
</comment>
<evidence type="ECO:0000256" key="4">
    <source>
        <dbReference type="ARBA" id="ARBA00022741"/>
    </source>
</evidence>
<dbReference type="GO" id="GO:0003677">
    <property type="term" value="F:DNA binding"/>
    <property type="evidence" value="ECO:0007669"/>
    <property type="project" value="UniProtKB-UniRule"/>
</dbReference>
<dbReference type="OrthoDB" id="9759544at2"/>
<evidence type="ECO:0000259" key="10">
    <source>
        <dbReference type="Pfam" id="PF18319"/>
    </source>
</evidence>
<dbReference type="GO" id="GO:0006270">
    <property type="term" value="P:DNA replication initiation"/>
    <property type="evidence" value="ECO:0007669"/>
    <property type="project" value="TreeGrafter"/>
</dbReference>
<organism evidence="11 12">
    <name type="scientific">Nitrospira lenta</name>
    <dbReference type="NCBI Taxonomy" id="1436998"/>
    <lineage>
        <taxon>Bacteria</taxon>
        <taxon>Pseudomonadati</taxon>
        <taxon>Nitrospirota</taxon>
        <taxon>Nitrospiria</taxon>
        <taxon>Nitrospirales</taxon>
        <taxon>Nitrospiraceae</taxon>
        <taxon>Nitrospira</taxon>
    </lineage>
</organism>
<evidence type="ECO:0000256" key="3">
    <source>
        <dbReference type="ARBA" id="ARBA00022723"/>
    </source>
</evidence>
<keyword evidence="11" id="KW-0378">Hydrolase</keyword>
<dbReference type="PANTHER" id="PTHR30580:SF0">
    <property type="entry name" value="PRIMOSOMAL PROTEIN N"/>
    <property type="match status" value="1"/>
</dbReference>
<evidence type="ECO:0000259" key="9">
    <source>
        <dbReference type="Pfam" id="PF17764"/>
    </source>
</evidence>
<dbReference type="GO" id="GO:0006310">
    <property type="term" value="P:DNA recombination"/>
    <property type="evidence" value="ECO:0007669"/>
    <property type="project" value="InterPro"/>
</dbReference>
<evidence type="ECO:0000256" key="5">
    <source>
        <dbReference type="ARBA" id="ARBA00022833"/>
    </source>
</evidence>
<comment type="function">
    <text evidence="8">Initiates the restart of stalled replication forks, which reloads the replicative helicase on sites other than the origin of replication. Recognizes and binds to abandoned replication forks and remodels them to uncover a helicase loading site. Promotes assembly of the primosome at these replication forks.</text>
</comment>
<proteinExistence type="inferred from homology"/>
<evidence type="ECO:0000256" key="1">
    <source>
        <dbReference type="ARBA" id="ARBA00022515"/>
    </source>
</evidence>
<dbReference type="InterPro" id="IPR040498">
    <property type="entry name" value="PriA_CRR"/>
</dbReference>
<keyword evidence="5 8" id="KW-0862">Zinc</keyword>